<dbReference type="VEuPathDB" id="MicrosporidiaDB:EHP00_1841"/>
<evidence type="ECO:0000313" key="2">
    <source>
        <dbReference type="Proteomes" id="UP000192758"/>
    </source>
</evidence>
<evidence type="ECO:0000313" key="1">
    <source>
        <dbReference type="EMBL" id="OQS53510.1"/>
    </source>
</evidence>
<dbReference type="EMBL" id="MNPJ01000031">
    <property type="protein sequence ID" value="OQS53510.1"/>
    <property type="molecule type" value="Genomic_DNA"/>
</dbReference>
<dbReference type="Proteomes" id="UP000192758">
    <property type="component" value="Unassembled WGS sequence"/>
</dbReference>
<proteinExistence type="predicted"/>
<comment type="caution">
    <text evidence="1">The sequence shown here is derived from an EMBL/GenBank/DDBJ whole genome shotgun (WGS) entry which is preliminary data.</text>
</comment>
<keyword evidence="2" id="KW-1185">Reference proteome</keyword>
<protein>
    <submittedName>
        <fullName evidence="1">Uncharacterized protein</fullName>
    </submittedName>
</protein>
<sequence>MFYCKFLNFLYFSNVIYNAIIIKKENDFNLTNSHLHNTVEKEINNTTETLLDNINDNEYLKDMEELFKNYNKEGFLDSITYNLFSKVWSGPKHHEYNMIIKNILINLEKPGFTNFTLGSRALSSTIYFFLKKVLLPFYNLKMNSNLNINDFFHKSTITSFCKTTRLKMTFLDYRKLYFNVFLNSITNLILAAHKYHKFMIANYKDFNEKLKFKMIVTDMYMHVSVAHIIQGFTIIDEFQNLLNMYEDNVKSIFSIDFKLYNKMIRFKKYFIQLENFCILGEMNFIQNNVTDIITNNELEKKYKDWDEINKLKNKYILRVKRKQFCDKYKLKHIDCINYEIKKFMKDVNDVYKNNLKNITKNNDDNKIFLKEESNNDITNVDENISIKQEVDIDIVKEELDY</sequence>
<dbReference type="AlphaFoldDB" id="A0A1W0E2P6"/>
<name>A0A1W0E2P6_9MICR</name>
<accession>A0A1W0E2P6</accession>
<organism evidence="1 2">
    <name type="scientific">Ecytonucleospora hepatopenaei</name>
    <dbReference type="NCBI Taxonomy" id="646526"/>
    <lineage>
        <taxon>Eukaryota</taxon>
        <taxon>Fungi</taxon>
        <taxon>Fungi incertae sedis</taxon>
        <taxon>Microsporidia</taxon>
        <taxon>Enterocytozoonidae</taxon>
        <taxon>Ecytonucleospora</taxon>
    </lineage>
</organism>
<reference evidence="1 2" key="1">
    <citation type="journal article" date="2017" name="Environ. Microbiol.">
        <title>Decay of the glycolytic pathway and adaptation to intranuclear parasitism within Enterocytozoonidae microsporidia.</title>
        <authorList>
            <person name="Wiredu Boakye D."/>
            <person name="Jaroenlak P."/>
            <person name="Prachumwat A."/>
            <person name="Williams T.A."/>
            <person name="Bateman K.S."/>
            <person name="Itsathitphaisarn O."/>
            <person name="Sritunyalucksana K."/>
            <person name="Paszkiewicz K.H."/>
            <person name="Moore K.A."/>
            <person name="Stentiford G.D."/>
            <person name="Williams B.A."/>
        </authorList>
    </citation>
    <scope>NUCLEOTIDE SEQUENCE [LARGE SCALE GENOMIC DNA]</scope>
    <source>
        <strain evidence="1 2">TH1</strain>
    </source>
</reference>
<gene>
    <name evidence="1" type="ORF">EHP00_1841</name>
</gene>